<reference evidence="3 4" key="1">
    <citation type="submission" date="2024-10" db="EMBL/GenBank/DDBJ databases">
        <authorList>
            <person name="Kim D."/>
        </authorList>
    </citation>
    <scope>NUCLEOTIDE SEQUENCE [LARGE SCALE GENOMIC DNA]</scope>
    <source>
        <strain evidence="3">Taebaek</strain>
    </source>
</reference>
<keyword evidence="2" id="KW-0732">Signal</keyword>
<feature type="signal peptide" evidence="2">
    <location>
        <begin position="1"/>
        <end position="23"/>
    </location>
</feature>
<name>A0ABD2K9F5_HETSC</name>
<protein>
    <submittedName>
        <fullName evidence="3">Uncharacterized protein</fullName>
    </submittedName>
</protein>
<evidence type="ECO:0000256" key="2">
    <source>
        <dbReference type="SAM" id="SignalP"/>
    </source>
</evidence>
<evidence type="ECO:0000313" key="3">
    <source>
        <dbReference type="EMBL" id="KAL3099554.1"/>
    </source>
</evidence>
<feature type="chain" id="PRO_5044870552" evidence="2">
    <location>
        <begin position="24"/>
        <end position="165"/>
    </location>
</feature>
<dbReference type="EMBL" id="JBICCN010000039">
    <property type="protein sequence ID" value="KAL3099554.1"/>
    <property type="molecule type" value="Genomic_DNA"/>
</dbReference>
<feature type="compositionally biased region" description="Basic and acidic residues" evidence="1">
    <location>
        <begin position="55"/>
        <end position="64"/>
    </location>
</feature>
<dbReference type="Proteomes" id="UP001620645">
    <property type="component" value="Unassembled WGS sequence"/>
</dbReference>
<keyword evidence="4" id="KW-1185">Reference proteome</keyword>
<proteinExistence type="predicted"/>
<dbReference type="AlphaFoldDB" id="A0ABD2K9F5"/>
<sequence>MHNFYFPLLSFAIFVLLAHFSDATNQKFLGGAHGNDVDNLDAPKQHILGGVGGDKQLKPEDARPRRMRGAWPWIPPRNNTNGQEQRKFLGGAEVETVVAKPEDARPRRMRGAWPWVPPRNNTNGQEQRKFLGGAETETVVIKPPEADDQKQQQNIVGGVHGNDAN</sequence>
<feature type="region of interest" description="Disordered" evidence="1">
    <location>
        <begin position="100"/>
        <end position="126"/>
    </location>
</feature>
<comment type="caution">
    <text evidence="3">The sequence shown here is derived from an EMBL/GenBank/DDBJ whole genome shotgun (WGS) entry which is preliminary data.</text>
</comment>
<feature type="region of interest" description="Disordered" evidence="1">
    <location>
        <begin position="142"/>
        <end position="165"/>
    </location>
</feature>
<evidence type="ECO:0000313" key="4">
    <source>
        <dbReference type="Proteomes" id="UP001620645"/>
    </source>
</evidence>
<evidence type="ECO:0000256" key="1">
    <source>
        <dbReference type="SAM" id="MobiDB-lite"/>
    </source>
</evidence>
<organism evidence="3 4">
    <name type="scientific">Heterodera schachtii</name>
    <name type="common">Sugarbeet cyst nematode worm</name>
    <name type="synonym">Tylenchus schachtii</name>
    <dbReference type="NCBI Taxonomy" id="97005"/>
    <lineage>
        <taxon>Eukaryota</taxon>
        <taxon>Metazoa</taxon>
        <taxon>Ecdysozoa</taxon>
        <taxon>Nematoda</taxon>
        <taxon>Chromadorea</taxon>
        <taxon>Rhabditida</taxon>
        <taxon>Tylenchina</taxon>
        <taxon>Tylenchomorpha</taxon>
        <taxon>Tylenchoidea</taxon>
        <taxon>Heteroderidae</taxon>
        <taxon>Heteroderinae</taxon>
        <taxon>Heterodera</taxon>
    </lineage>
</organism>
<gene>
    <name evidence="3" type="ORF">niasHS_003009</name>
</gene>
<feature type="region of interest" description="Disordered" evidence="1">
    <location>
        <begin position="40"/>
        <end position="83"/>
    </location>
</feature>
<accession>A0ABD2K9F5</accession>